<sequence>MKPNYALSLSYEGIGLLRRVVGGWHLIGEVALDADDLAGDLSALRDQASAMDGQGFACKIILPNDQIKYLAVDTGRTGRKERLKLAGQALVDNTPYALDELAFDISAARRITHVAAVARDTLAEAEAFAVEHGFTPVSFAAIPPETEFPTEPFFGPTVLAAGQTDIDISSADALPIEIVSRGPLSEAQIETPLAAADTPEQEPSKDVPPAPSETAPQDPAPQEHAAEPEIPPVEPAASFSSIRAHRSAPEATPSGELQGATRDDPSATRAQRVRFDPTAALADLKPAAKVESDLPDPQEKPDVAAAPQNDLQADQAGFSSQRSAPVPDAPAPIAEKRTQTHTQTAKPKRDKTSKAAKKAQGAAAFADRESPQIGGKPRHLGLILMLVLLAFLAVVALWASLFTDDGIAGLFGTEDIPQIAELEQETAPVETNVLPPEQPMSLTDSAEVEALTDINHPTAPTTKEAEARYAVTGIWEQAPVQTATPPAGSTDDLYMTSIDRVVIAQDAVALPSMPALQTDTSLLKQLDPVSADTSFELDENGLVVATASGSLNPDGVMVYLGRPSVLPAKFPDRATAVQSSQTTDQIARLATLRPQLRPSGLVETNERATNGGRSIAELGNIRPKARPALAKDAEEKDTTPTALAINSSVKPRLRPSNIAQIAARSKSAEPVKATPVAATVTPKIPSTASVARQATIQNAINLNKVNLIGVYGTSSSRRALVRLSNGRYKKVQVGDRIDGGKVAAISDSELRYVKSGRNVVLKLPKG</sequence>
<feature type="region of interest" description="Disordered" evidence="1">
    <location>
        <begin position="316"/>
        <end position="371"/>
    </location>
</feature>
<dbReference type="RefSeq" id="WP_138016599.1">
    <property type="nucleotide sequence ID" value="NZ_SULI01000014.1"/>
</dbReference>
<evidence type="ECO:0000256" key="2">
    <source>
        <dbReference type="SAM" id="Phobius"/>
    </source>
</evidence>
<comment type="caution">
    <text evidence="3">The sequence shown here is derived from an EMBL/GenBank/DDBJ whole genome shotgun (WGS) entry which is preliminary data.</text>
</comment>
<keyword evidence="4" id="KW-1185">Reference proteome</keyword>
<evidence type="ECO:0000313" key="3">
    <source>
        <dbReference type="EMBL" id="TKZ19268.1"/>
    </source>
</evidence>
<organism evidence="3 4">
    <name type="scientific">Shimia litoralis</name>
    <dbReference type="NCBI Taxonomy" id="420403"/>
    <lineage>
        <taxon>Bacteria</taxon>
        <taxon>Pseudomonadati</taxon>
        <taxon>Pseudomonadota</taxon>
        <taxon>Alphaproteobacteria</taxon>
        <taxon>Rhodobacterales</taxon>
        <taxon>Roseobacteraceae</taxon>
    </lineage>
</organism>
<evidence type="ECO:0000313" key="4">
    <source>
        <dbReference type="Proteomes" id="UP000306575"/>
    </source>
</evidence>
<proteinExistence type="predicted"/>
<reference evidence="3 4" key="1">
    <citation type="submission" date="2019-04" db="EMBL/GenBank/DDBJ databases">
        <title>Genome sequence of Pelagicola litoralis CL-ES2.</title>
        <authorList>
            <person name="Cao J."/>
        </authorList>
    </citation>
    <scope>NUCLEOTIDE SEQUENCE [LARGE SCALE GENOMIC DNA]</scope>
    <source>
        <strain evidence="3 4">CL-ES2</strain>
    </source>
</reference>
<dbReference type="Proteomes" id="UP000306575">
    <property type="component" value="Unassembled WGS sequence"/>
</dbReference>
<feature type="transmembrane region" description="Helical" evidence="2">
    <location>
        <begin position="380"/>
        <end position="401"/>
    </location>
</feature>
<keyword evidence="2" id="KW-0812">Transmembrane</keyword>
<dbReference type="EMBL" id="SULI01000014">
    <property type="protein sequence ID" value="TKZ19268.1"/>
    <property type="molecule type" value="Genomic_DNA"/>
</dbReference>
<evidence type="ECO:0000256" key="1">
    <source>
        <dbReference type="SAM" id="MobiDB-lite"/>
    </source>
</evidence>
<accession>A0A4U7N1B5</accession>
<dbReference type="OrthoDB" id="7870459at2"/>
<keyword evidence="2" id="KW-1133">Transmembrane helix</keyword>
<feature type="compositionally biased region" description="Basic and acidic residues" evidence="1">
    <location>
        <begin position="286"/>
        <end position="302"/>
    </location>
</feature>
<feature type="region of interest" description="Disordered" evidence="1">
    <location>
        <begin position="195"/>
        <end position="227"/>
    </location>
</feature>
<gene>
    <name evidence="3" type="ORF">FAP39_11760</name>
</gene>
<protein>
    <recommendedName>
        <fullName evidence="5">Pilus assembly protein PilP</fullName>
    </recommendedName>
</protein>
<keyword evidence="2" id="KW-0472">Membrane</keyword>
<feature type="compositionally biased region" description="Basic residues" evidence="1">
    <location>
        <begin position="346"/>
        <end position="357"/>
    </location>
</feature>
<name>A0A4U7N1B5_9RHOB</name>
<dbReference type="AlphaFoldDB" id="A0A4U7N1B5"/>
<feature type="region of interest" description="Disordered" evidence="1">
    <location>
        <begin position="239"/>
        <end position="304"/>
    </location>
</feature>
<evidence type="ECO:0008006" key="5">
    <source>
        <dbReference type="Google" id="ProtNLM"/>
    </source>
</evidence>